<dbReference type="Pfam" id="PF02659">
    <property type="entry name" value="Mntp"/>
    <property type="match status" value="1"/>
</dbReference>
<comment type="caution">
    <text evidence="6">The sequence shown here is derived from an EMBL/GenBank/DDBJ whole genome shotgun (WGS) entry which is preliminary data.</text>
</comment>
<organism evidence="6 7">
    <name type="scientific">Paenibacillus macquariensis</name>
    <dbReference type="NCBI Taxonomy" id="948756"/>
    <lineage>
        <taxon>Bacteria</taxon>
        <taxon>Bacillati</taxon>
        <taxon>Bacillota</taxon>
        <taxon>Bacilli</taxon>
        <taxon>Bacillales</taxon>
        <taxon>Paenibacillaceae</taxon>
        <taxon>Paenibacillus</taxon>
    </lineage>
</organism>
<evidence type="ECO:0000256" key="3">
    <source>
        <dbReference type="ARBA" id="ARBA00022989"/>
    </source>
</evidence>
<keyword evidence="1" id="KW-1003">Cell membrane</keyword>
<evidence type="ECO:0000313" key="6">
    <source>
        <dbReference type="EMBL" id="SIQ51521.1"/>
    </source>
</evidence>
<gene>
    <name evidence="6" type="ORF">SAMN05421578_102354</name>
</gene>
<dbReference type="PANTHER" id="PTHR35529">
    <property type="entry name" value="MANGANESE EFFLUX PUMP MNTP-RELATED"/>
    <property type="match status" value="1"/>
</dbReference>
<keyword evidence="7" id="KW-1185">Reference proteome</keyword>
<evidence type="ECO:0000256" key="5">
    <source>
        <dbReference type="SAM" id="Phobius"/>
    </source>
</evidence>
<dbReference type="RefSeq" id="WP_068581247.1">
    <property type="nucleotide sequence ID" value="NZ_FTNK01000002.1"/>
</dbReference>
<dbReference type="InterPro" id="IPR014205">
    <property type="entry name" value="Spore_YtaF"/>
</dbReference>
<dbReference type="Proteomes" id="UP000186666">
    <property type="component" value="Unassembled WGS sequence"/>
</dbReference>
<proteinExistence type="predicted"/>
<keyword evidence="4 5" id="KW-0472">Membrane</keyword>
<accession>A0ABY1JP02</accession>
<feature type="transmembrane region" description="Helical" evidence="5">
    <location>
        <begin position="37"/>
        <end position="59"/>
    </location>
</feature>
<dbReference type="EMBL" id="FTNK01000002">
    <property type="protein sequence ID" value="SIQ51521.1"/>
    <property type="molecule type" value="Genomic_DNA"/>
</dbReference>
<name>A0ABY1JP02_9BACL</name>
<dbReference type="NCBIfam" id="TIGR02840">
    <property type="entry name" value="spore_YtaF"/>
    <property type="match status" value="1"/>
</dbReference>
<feature type="transmembrane region" description="Helical" evidence="5">
    <location>
        <begin position="125"/>
        <end position="144"/>
    </location>
</feature>
<dbReference type="PANTHER" id="PTHR35529:SF2">
    <property type="entry name" value="SPORULATION PROTEIN YTAF-RELATED"/>
    <property type="match status" value="1"/>
</dbReference>
<feature type="transmembrane region" description="Helical" evidence="5">
    <location>
        <begin position="6"/>
        <end position="25"/>
    </location>
</feature>
<dbReference type="InterPro" id="IPR003810">
    <property type="entry name" value="Mntp/YtaF"/>
</dbReference>
<keyword evidence="3 5" id="KW-1133">Transmembrane helix</keyword>
<keyword evidence="2 5" id="KW-0812">Transmembrane</keyword>
<evidence type="ECO:0000256" key="2">
    <source>
        <dbReference type="ARBA" id="ARBA00022692"/>
    </source>
</evidence>
<sequence length="201" mass="21240">MHWLSILGIGLAANLDNLGIGVSFGARSKKIPFSSNLIIAVISMIAAYISITLGSIIAQYIPSDLANWGGGIMIIMIGLWSIISDLKNRSERHNNTSSNEITDLLQHPDKADRDGNNILSRKESITLGIALALNCLAGGFGAGVTGLSPLATTVSIGVCSLISIDLGVRVGEQIAKTWIGKWSNRLGGILLVCIGLYEILV</sequence>
<feature type="transmembrane region" description="Helical" evidence="5">
    <location>
        <begin position="65"/>
        <end position="83"/>
    </location>
</feature>
<protein>
    <submittedName>
        <fullName evidence="6">Sporulation protein YtaF</fullName>
    </submittedName>
</protein>
<evidence type="ECO:0000313" key="7">
    <source>
        <dbReference type="Proteomes" id="UP000186666"/>
    </source>
</evidence>
<reference evidence="6 7" key="1">
    <citation type="submission" date="2017-01" db="EMBL/GenBank/DDBJ databases">
        <authorList>
            <person name="Varghese N."/>
            <person name="Submissions S."/>
        </authorList>
    </citation>
    <scope>NUCLEOTIDE SEQUENCE [LARGE SCALE GENOMIC DNA]</scope>
    <source>
        <strain evidence="6 7">ATCC 23464</strain>
    </source>
</reference>
<evidence type="ECO:0000256" key="1">
    <source>
        <dbReference type="ARBA" id="ARBA00022475"/>
    </source>
</evidence>
<evidence type="ECO:0000256" key="4">
    <source>
        <dbReference type="ARBA" id="ARBA00023136"/>
    </source>
</evidence>